<comment type="caution">
    <text evidence="2">The sequence shown here is derived from an EMBL/GenBank/DDBJ whole genome shotgun (WGS) entry which is preliminary data.</text>
</comment>
<keyword evidence="1" id="KW-0732">Signal</keyword>
<feature type="signal peptide" evidence="1">
    <location>
        <begin position="1"/>
        <end position="20"/>
    </location>
</feature>
<gene>
    <name evidence="2" type="ORF">DQQ10_14625</name>
</gene>
<dbReference type="Proteomes" id="UP000251889">
    <property type="component" value="Unassembled WGS sequence"/>
</dbReference>
<evidence type="ECO:0008006" key="4">
    <source>
        <dbReference type="Google" id="ProtNLM"/>
    </source>
</evidence>
<dbReference type="AlphaFoldDB" id="A0A364Y2F4"/>
<dbReference type="PROSITE" id="PS51257">
    <property type="entry name" value="PROKAR_LIPOPROTEIN"/>
    <property type="match status" value="1"/>
</dbReference>
<keyword evidence="3" id="KW-1185">Reference proteome</keyword>
<evidence type="ECO:0000256" key="1">
    <source>
        <dbReference type="SAM" id="SignalP"/>
    </source>
</evidence>
<protein>
    <recommendedName>
        <fullName evidence="4">Lipoprotein</fullName>
    </recommendedName>
</protein>
<evidence type="ECO:0000313" key="3">
    <source>
        <dbReference type="Proteomes" id="UP000251889"/>
    </source>
</evidence>
<accession>A0A364Y2F4</accession>
<reference evidence="2 3" key="1">
    <citation type="submission" date="2018-06" db="EMBL/GenBank/DDBJ databases">
        <title>Chryseolinea flavus sp. nov., a member of the phylum Bacteroidetes isolated from soil.</title>
        <authorList>
            <person name="Li Y."/>
            <person name="Wang J."/>
        </authorList>
    </citation>
    <scope>NUCLEOTIDE SEQUENCE [LARGE SCALE GENOMIC DNA]</scope>
    <source>
        <strain evidence="2 3">SDU1-6</strain>
    </source>
</reference>
<evidence type="ECO:0000313" key="2">
    <source>
        <dbReference type="EMBL" id="RAW00287.1"/>
    </source>
</evidence>
<dbReference type="EMBL" id="QMFY01000007">
    <property type="protein sequence ID" value="RAW00287.1"/>
    <property type="molecule type" value="Genomic_DNA"/>
</dbReference>
<organism evidence="2 3">
    <name type="scientific">Pseudochryseolinea flava</name>
    <dbReference type="NCBI Taxonomy" id="2059302"/>
    <lineage>
        <taxon>Bacteria</taxon>
        <taxon>Pseudomonadati</taxon>
        <taxon>Bacteroidota</taxon>
        <taxon>Cytophagia</taxon>
        <taxon>Cytophagales</taxon>
        <taxon>Fulvivirgaceae</taxon>
        <taxon>Pseudochryseolinea</taxon>
    </lineage>
</organism>
<dbReference type="RefSeq" id="WP_112747629.1">
    <property type="nucleotide sequence ID" value="NZ_QMFY01000007.1"/>
</dbReference>
<sequence length="91" mass="9976">MKKLLCAVVMLTLIVSVSCTDSSSSSQTAGAFGEAKKVSEACFDRKMTQWYKSFNDYQSAGYDMDTADKKALADAMMACETCMGEQEQVEE</sequence>
<name>A0A364Y2F4_9BACT</name>
<proteinExistence type="predicted"/>
<feature type="chain" id="PRO_5017033687" description="Lipoprotein" evidence="1">
    <location>
        <begin position="21"/>
        <end position="91"/>
    </location>
</feature>